<reference evidence="2 3" key="1">
    <citation type="journal article" date="2020" name="Mol. Biol. Evol.">
        <title>Interspecific Gene Flow and the Evolution of Specialization in Black and White Rhinoceros.</title>
        <authorList>
            <person name="Moodley Y."/>
            <person name="Westbury M.V."/>
            <person name="Russo I.M."/>
            <person name="Gopalakrishnan S."/>
            <person name="Rakotoarivelo A."/>
            <person name="Olsen R.A."/>
            <person name="Prost S."/>
            <person name="Tunstall T."/>
            <person name="Ryder O.A."/>
            <person name="Dalen L."/>
            <person name="Bruford M.W."/>
        </authorList>
    </citation>
    <scope>NUCLEOTIDE SEQUENCE [LARGE SCALE GENOMIC DNA]</scope>
    <source>
        <strain evidence="2">SBR-YM</strain>
        <tissue evidence="2">Skin</tissue>
    </source>
</reference>
<accession>A0A7J7EXT0</accession>
<proteinExistence type="predicted"/>
<feature type="compositionally biased region" description="Basic and acidic residues" evidence="1">
    <location>
        <begin position="10"/>
        <end position="26"/>
    </location>
</feature>
<dbReference type="EMBL" id="JACDTQ010002022">
    <property type="protein sequence ID" value="KAF5920448.1"/>
    <property type="molecule type" value="Genomic_DNA"/>
</dbReference>
<protein>
    <submittedName>
        <fullName evidence="2">Uncharacterized protein</fullName>
    </submittedName>
</protein>
<evidence type="ECO:0000256" key="1">
    <source>
        <dbReference type="SAM" id="MobiDB-lite"/>
    </source>
</evidence>
<evidence type="ECO:0000313" key="2">
    <source>
        <dbReference type="EMBL" id="KAF5920448.1"/>
    </source>
</evidence>
<organism evidence="2 3">
    <name type="scientific">Diceros bicornis minor</name>
    <name type="common">South-central black rhinoceros</name>
    <dbReference type="NCBI Taxonomy" id="77932"/>
    <lineage>
        <taxon>Eukaryota</taxon>
        <taxon>Metazoa</taxon>
        <taxon>Chordata</taxon>
        <taxon>Craniata</taxon>
        <taxon>Vertebrata</taxon>
        <taxon>Euteleostomi</taxon>
        <taxon>Mammalia</taxon>
        <taxon>Eutheria</taxon>
        <taxon>Laurasiatheria</taxon>
        <taxon>Perissodactyla</taxon>
        <taxon>Rhinocerotidae</taxon>
        <taxon>Diceros</taxon>
    </lineage>
</organism>
<comment type="caution">
    <text evidence="2">The sequence shown here is derived from an EMBL/GenBank/DDBJ whole genome shotgun (WGS) entry which is preliminary data.</text>
</comment>
<keyword evidence="3" id="KW-1185">Reference proteome</keyword>
<feature type="region of interest" description="Disordered" evidence="1">
    <location>
        <begin position="1"/>
        <end position="36"/>
    </location>
</feature>
<dbReference type="Proteomes" id="UP000551758">
    <property type="component" value="Unassembled WGS sequence"/>
</dbReference>
<dbReference type="AlphaFoldDB" id="A0A7J7EXT0"/>
<sequence length="60" mass="7054">MKRKARKKEKKEEKNTRREREREGHQRKVLSSLYSSGMDPVKVENALGLDQQFACPHLNS</sequence>
<name>A0A7J7EXT0_DICBM</name>
<gene>
    <name evidence="2" type="ORF">HPG69_009702</name>
</gene>
<evidence type="ECO:0000313" key="3">
    <source>
        <dbReference type="Proteomes" id="UP000551758"/>
    </source>
</evidence>